<dbReference type="PROSITE" id="PS00136">
    <property type="entry name" value="SUBTILASE_ASP"/>
    <property type="match status" value="1"/>
</dbReference>
<dbReference type="OrthoDB" id="5760545at2"/>
<dbReference type="InterPro" id="IPR023828">
    <property type="entry name" value="Peptidase_S8_Ser-AS"/>
</dbReference>
<dbReference type="PROSITE" id="PS51208">
    <property type="entry name" value="AUTOTRANSPORTER"/>
    <property type="match status" value="1"/>
</dbReference>
<sequence length="1245" mass="131968">MDVAGNGFTLSQKSKRATGFKSIPLTPIALGLALWLSQGPMAMADDASPYTSQVLESAFRKAVASFGPDTDVYKNLRFAYADIVDLAAKDFAAQSDKFDSALKQNYELQPENLTIGAMLGDTKRPLDYASRLDYYRSRLFSNNGRYTTNILDFSKAIIANLPAAKPYTYVEPGISSNLNGQLNAGQSWAAATRDWSANAQTWKTPEAQVNSGLDRTNAYYAYALGMTGKGVNVGVLDSGILTEHFEFQGKNAQGQDRVQAVTSTGEYYATHPRYIHDTPDGEFQKGEHFSISGEYDPTINDGHGTEMSGVLGASRNGTGMHGIAFDANIFVANTGGTDDNRFQGSNDLDYNAFMASYNALAAKNVSIVNQSWGQNSRNDVENHFGNVGDSAADNLRDMSAAYRPFWDKAHAGQKTWMDAMADAARQNTFIQIISAGNDSHGANPDTNANLPFFKPDIESKFLSITGYDETSAQVYNRCGTSKWWCVMGVSGIPSTGPEGEIIPNANGTSAAAPSVSGALALVIQRFPYMTASQARDVLLTTSSLQAPDGPDTPVGTLTGGRTYDNLQPVHDAAPGTPQVPGVVSGWGLPNLQKAMQGPGQFLGSVAVALPSGTRDIWANPISDEAIRARRVEDATEQATWAATQQQKGWLNGLPANASADDQFEYDIGHAREQATLARGKDLLTGTTYVGSLAKSGDGELALEGQNTYSGSTWVRGGKLSVDGSLTSAVTVDGSAVGTRNADNGVMTTLGGTLAGNGMVGALTVNTGGRVAPGHSIGTLHTGDVTFNPGSVYAVEVGPNGQSDQIQSSGVATLNGGVVTVSLENSPNLLSATEARSLLGQPFNILSASQGINGQFTAITPNYLFIGAQLNYQPNQLSLAVERNQTTFASIAQTRNERAVATAAEALGSGSPVYESLLASDSAVQAREAFKQLSGQLHSDVAAAQMADSRYIREAVNSRLQQAQALDSSAQIETRDNGGWVQLLGGRNNVSGDNNASGYSSSTSGVLLGLDTEVGVGWRVGAATGYTQSHLNGDASASADSDNYHLSVYGGKRFDAIALRLGGATTWHRLDTARRVAYANQSDYDKADYNARTDQVFAEIGYTQWKLFEPFANLTYLNYQSDSFKEKGGAAALHASKQSQDATLSTLGLRAHTQVPVSSTSAVTLRGELGWEHQFGDTDRDASLKFAGSDTAFTVNSVPVARDGAVIKASAEMALTQDTLVSLSYSGLLSNRGNNNGINAGFTFRF</sequence>
<keyword evidence="4 5" id="KW-0720">Serine protease</keyword>
<evidence type="ECO:0000256" key="2">
    <source>
        <dbReference type="ARBA" id="ARBA00022729"/>
    </source>
</evidence>
<dbReference type="PROSITE" id="PS00138">
    <property type="entry name" value="SUBTILASE_SER"/>
    <property type="match status" value="1"/>
</dbReference>
<gene>
    <name evidence="7" type="ORF">PSAN_03400</name>
    <name evidence="8" type="ORF">SAMN04490179_5698</name>
</gene>
<keyword evidence="1 5" id="KW-0645">Protease</keyword>
<dbReference type="EC" id="3.4.21.-" evidence="7"/>
<dbReference type="PRINTS" id="PR00723">
    <property type="entry name" value="SUBTILISIN"/>
</dbReference>
<dbReference type="Pfam" id="PF00082">
    <property type="entry name" value="Peptidase_S8"/>
    <property type="match status" value="1"/>
</dbReference>
<dbReference type="RefSeq" id="WP_083360041.1">
    <property type="nucleotide sequence ID" value="NZ_JXDI01000001.1"/>
</dbReference>
<keyword evidence="3 5" id="KW-0378">Hydrolase</keyword>
<dbReference type="EMBL" id="LT629704">
    <property type="protein sequence ID" value="SDN74705.1"/>
    <property type="molecule type" value="Genomic_DNA"/>
</dbReference>
<dbReference type="PANTHER" id="PTHR42884">
    <property type="entry name" value="PROPROTEIN CONVERTASE SUBTILISIN/KEXIN-RELATED"/>
    <property type="match status" value="1"/>
</dbReference>
<name>A0A1H0DX66_9PSED</name>
<proteinExistence type="inferred from homology"/>
<feature type="active site" description="Charge relay system" evidence="5">
    <location>
        <position position="237"/>
    </location>
</feature>
<dbReference type="PANTHER" id="PTHR42884:SF14">
    <property type="entry name" value="NEUROENDOCRINE CONVERTASE 1"/>
    <property type="match status" value="1"/>
</dbReference>
<evidence type="ECO:0000313" key="10">
    <source>
        <dbReference type="Proteomes" id="UP000748067"/>
    </source>
</evidence>
<accession>A0A1H0DX66</accession>
<dbReference type="InterPro" id="IPR036852">
    <property type="entry name" value="Peptidase_S8/S53_dom_sf"/>
</dbReference>
<feature type="active site" description="Charge relay system" evidence="5">
    <location>
        <position position="303"/>
    </location>
</feature>
<dbReference type="InterPro" id="IPR034061">
    <property type="entry name" value="Peptidases_S8_Autotransporter"/>
</dbReference>
<dbReference type="Gene3D" id="2.40.128.130">
    <property type="entry name" value="Autotransporter beta-domain"/>
    <property type="match status" value="1"/>
</dbReference>
<dbReference type="InterPro" id="IPR005546">
    <property type="entry name" value="Autotransporte_beta"/>
</dbReference>
<dbReference type="InterPro" id="IPR006315">
    <property type="entry name" value="OM_autotransptr_brl_dom"/>
</dbReference>
<dbReference type="EMBL" id="JXDI01000001">
    <property type="protein sequence ID" value="KAF2407959.1"/>
    <property type="molecule type" value="Genomic_DNA"/>
</dbReference>
<dbReference type="Pfam" id="PF12951">
    <property type="entry name" value="PATR"/>
    <property type="match status" value="1"/>
</dbReference>
<dbReference type="GO" id="GO:0019867">
    <property type="term" value="C:outer membrane"/>
    <property type="evidence" value="ECO:0007669"/>
    <property type="project" value="InterPro"/>
</dbReference>
<evidence type="ECO:0000256" key="1">
    <source>
        <dbReference type="ARBA" id="ARBA00022670"/>
    </source>
</evidence>
<dbReference type="SUPFAM" id="SSF52743">
    <property type="entry name" value="Subtilisin-like"/>
    <property type="match status" value="1"/>
</dbReference>
<evidence type="ECO:0000256" key="3">
    <source>
        <dbReference type="ARBA" id="ARBA00022801"/>
    </source>
</evidence>
<dbReference type="InterPro" id="IPR013425">
    <property type="entry name" value="Autotrns_rpt"/>
</dbReference>
<evidence type="ECO:0000313" key="9">
    <source>
        <dbReference type="Proteomes" id="UP000182470"/>
    </source>
</evidence>
<keyword evidence="2" id="KW-0732">Signal</keyword>
<dbReference type="CDD" id="cd04848">
    <property type="entry name" value="Peptidases_S8_Autotransporter_serine_protease_like"/>
    <property type="match status" value="1"/>
</dbReference>
<evidence type="ECO:0000256" key="5">
    <source>
        <dbReference type="PROSITE-ProRule" id="PRU01240"/>
    </source>
</evidence>
<reference evidence="8 9" key="2">
    <citation type="submission" date="2016-10" db="EMBL/GenBank/DDBJ databases">
        <authorList>
            <person name="de Groot N.N."/>
        </authorList>
    </citation>
    <scope>NUCLEOTIDE SEQUENCE [LARGE SCALE GENOMIC DNA]</scope>
    <source>
        <strain evidence="8 9">BS2772</strain>
    </source>
</reference>
<feature type="active site" description="Charge relay system" evidence="5">
    <location>
        <position position="509"/>
    </location>
</feature>
<evidence type="ECO:0000256" key="4">
    <source>
        <dbReference type="ARBA" id="ARBA00022825"/>
    </source>
</evidence>
<reference evidence="7 10" key="1">
    <citation type="submission" date="2015-01" db="EMBL/GenBank/DDBJ databases">
        <title>Genome Sequence of Pseudomonas antarctica CMS 35.</title>
        <authorList>
            <person name="Voget S."/>
            <person name="Chow J."/>
            <person name="Daniel R."/>
            <person name="Streit W."/>
        </authorList>
    </citation>
    <scope>NUCLEOTIDE SEQUENCE [LARGE SCALE GENOMIC DNA]</scope>
    <source>
        <strain evidence="7 10">CMS 35</strain>
    </source>
</reference>
<evidence type="ECO:0000259" key="6">
    <source>
        <dbReference type="PROSITE" id="PS51208"/>
    </source>
</evidence>
<dbReference type="AlphaFoldDB" id="A0A1H0DX66"/>
<dbReference type="NCBIfam" id="TIGR02601">
    <property type="entry name" value="autotrns_rpt"/>
    <property type="match status" value="1"/>
</dbReference>
<dbReference type="Proteomes" id="UP000182470">
    <property type="component" value="Chromosome I"/>
</dbReference>
<dbReference type="Proteomes" id="UP000748067">
    <property type="component" value="Unassembled WGS sequence"/>
</dbReference>
<protein>
    <submittedName>
        <fullName evidence="7">Extracellular serine protease</fullName>
        <ecNumber evidence="7">3.4.21.-</ecNumber>
    </submittedName>
    <submittedName>
        <fullName evidence="8">Subtilase-type serine protease</fullName>
    </submittedName>
</protein>
<evidence type="ECO:0000313" key="8">
    <source>
        <dbReference type="EMBL" id="SDN74705.1"/>
    </source>
</evidence>
<dbReference type="NCBIfam" id="TIGR01414">
    <property type="entry name" value="autotrans_barl"/>
    <property type="match status" value="1"/>
</dbReference>
<dbReference type="PROSITE" id="PS51892">
    <property type="entry name" value="SUBTILASE"/>
    <property type="match status" value="1"/>
</dbReference>
<dbReference type="InterPro" id="IPR036709">
    <property type="entry name" value="Autotransporte_beta_dom_sf"/>
</dbReference>
<dbReference type="InterPro" id="IPR023827">
    <property type="entry name" value="Peptidase_S8_Asp-AS"/>
</dbReference>
<dbReference type="Gene3D" id="3.40.50.200">
    <property type="entry name" value="Peptidase S8/S53 domain"/>
    <property type="match status" value="1"/>
</dbReference>
<dbReference type="InterPro" id="IPR015500">
    <property type="entry name" value="Peptidase_S8_subtilisin-rel"/>
</dbReference>
<dbReference type="GO" id="GO:0016485">
    <property type="term" value="P:protein processing"/>
    <property type="evidence" value="ECO:0007669"/>
    <property type="project" value="TreeGrafter"/>
</dbReference>
<organism evidence="8 9">
    <name type="scientific">Pseudomonas antarctica</name>
    <dbReference type="NCBI Taxonomy" id="219572"/>
    <lineage>
        <taxon>Bacteria</taxon>
        <taxon>Pseudomonadati</taxon>
        <taxon>Pseudomonadota</taxon>
        <taxon>Gammaproteobacteria</taxon>
        <taxon>Pseudomonadales</taxon>
        <taxon>Pseudomonadaceae</taxon>
        <taxon>Pseudomonas</taxon>
    </lineage>
</organism>
<feature type="domain" description="Autotransporter" evidence="6">
    <location>
        <begin position="971"/>
        <end position="1245"/>
    </location>
</feature>
<evidence type="ECO:0000313" key="7">
    <source>
        <dbReference type="EMBL" id="KAF2407959.1"/>
    </source>
</evidence>
<dbReference type="GO" id="GO:0004252">
    <property type="term" value="F:serine-type endopeptidase activity"/>
    <property type="evidence" value="ECO:0007669"/>
    <property type="project" value="UniProtKB-UniRule"/>
</dbReference>
<dbReference type="SMART" id="SM00869">
    <property type="entry name" value="Autotransporter"/>
    <property type="match status" value="1"/>
</dbReference>
<dbReference type="Pfam" id="PF03797">
    <property type="entry name" value="Autotransporter"/>
    <property type="match status" value="1"/>
</dbReference>
<dbReference type="SUPFAM" id="SSF103515">
    <property type="entry name" value="Autotransporter"/>
    <property type="match status" value="1"/>
</dbReference>
<keyword evidence="10" id="KW-1185">Reference proteome</keyword>
<comment type="similarity">
    <text evidence="5">Belongs to the peptidase S8 family.</text>
</comment>
<dbReference type="InterPro" id="IPR000209">
    <property type="entry name" value="Peptidase_S8/S53_dom"/>
</dbReference>